<reference evidence="2" key="1">
    <citation type="journal article" date="2019" name="Int. J. Syst. Evol. Microbiol.">
        <title>The Global Catalogue of Microorganisms (GCM) 10K type strain sequencing project: providing services to taxonomists for standard genome sequencing and annotation.</title>
        <authorList>
            <consortium name="The Broad Institute Genomics Platform"/>
            <consortium name="The Broad Institute Genome Sequencing Center for Infectious Disease"/>
            <person name="Wu L."/>
            <person name="Ma J."/>
        </authorList>
    </citation>
    <scope>NUCLEOTIDE SEQUENCE [LARGE SCALE GENOMIC DNA]</scope>
    <source>
        <strain evidence="2">JCM 18053</strain>
    </source>
</reference>
<organism evidence="1 2">
    <name type="scientific">Prosthecobacter algae</name>
    <dbReference type="NCBI Taxonomy" id="1144682"/>
    <lineage>
        <taxon>Bacteria</taxon>
        <taxon>Pseudomonadati</taxon>
        <taxon>Verrucomicrobiota</taxon>
        <taxon>Verrucomicrobiia</taxon>
        <taxon>Verrucomicrobiales</taxon>
        <taxon>Verrucomicrobiaceae</taxon>
        <taxon>Prosthecobacter</taxon>
    </lineage>
</organism>
<proteinExistence type="predicted"/>
<evidence type="ECO:0000313" key="1">
    <source>
        <dbReference type="EMBL" id="GAA5136407.1"/>
    </source>
</evidence>
<dbReference type="EMBL" id="BAABIA010000002">
    <property type="protein sequence ID" value="GAA5136407.1"/>
    <property type="molecule type" value="Genomic_DNA"/>
</dbReference>
<comment type="caution">
    <text evidence="1">The sequence shown here is derived from an EMBL/GenBank/DDBJ whole genome shotgun (WGS) entry which is preliminary data.</text>
</comment>
<accession>A0ABP9NY40</accession>
<sequence>MKLIILSSAEMDLEDGWHFYEDQKQGAGDLFLQSTLTGIRGLPDTYGIHPHQGRFYRLLLKKFHRGIYYTVESDHLLIHRVIDLRRDPQWIRRELKRSL</sequence>
<dbReference type="Proteomes" id="UP001499852">
    <property type="component" value="Unassembled WGS sequence"/>
</dbReference>
<name>A0ABP9NY40_9BACT</name>
<evidence type="ECO:0000313" key="2">
    <source>
        <dbReference type="Proteomes" id="UP001499852"/>
    </source>
</evidence>
<dbReference type="Gene3D" id="3.30.2310.20">
    <property type="entry name" value="RelE-like"/>
    <property type="match status" value="1"/>
</dbReference>
<keyword evidence="2" id="KW-1185">Reference proteome</keyword>
<evidence type="ECO:0008006" key="3">
    <source>
        <dbReference type="Google" id="ProtNLM"/>
    </source>
</evidence>
<dbReference type="RefSeq" id="WP_345735400.1">
    <property type="nucleotide sequence ID" value="NZ_BAABIA010000002.1"/>
</dbReference>
<gene>
    <name evidence="1" type="ORF">GCM10023213_11380</name>
</gene>
<dbReference type="InterPro" id="IPR035093">
    <property type="entry name" value="RelE/ParE_toxin_dom_sf"/>
</dbReference>
<protein>
    <recommendedName>
        <fullName evidence="3">Type II toxin-antitoxin system RelE/ParE family toxin</fullName>
    </recommendedName>
</protein>